<keyword evidence="2" id="KW-0378">Hydrolase</keyword>
<dbReference type="CDD" id="cd07736">
    <property type="entry name" value="PhnP-like_MBL-fold"/>
    <property type="match status" value="1"/>
</dbReference>
<name>A0ABW1ZVM6_9GAMM</name>
<feature type="domain" description="Metallo-beta-lactamase" evidence="1">
    <location>
        <begin position="64"/>
        <end position="223"/>
    </location>
</feature>
<keyword evidence="3" id="KW-1185">Reference proteome</keyword>
<dbReference type="PANTHER" id="PTHR42663:SF6">
    <property type="entry name" value="HYDROLASE C777.06C-RELATED"/>
    <property type="match status" value="1"/>
</dbReference>
<dbReference type="Proteomes" id="UP001596422">
    <property type="component" value="Unassembled WGS sequence"/>
</dbReference>
<dbReference type="Pfam" id="PF12706">
    <property type="entry name" value="Lactamase_B_2"/>
    <property type="match status" value="1"/>
</dbReference>
<reference evidence="3" key="1">
    <citation type="journal article" date="2019" name="Int. J. Syst. Evol. Microbiol.">
        <title>The Global Catalogue of Microorganisms (GCM) 10K type strain sequencing project: providing services to taxonomists for standard genome sequencing and annotation.</title>
        <authorList>
            <consortium name="The Broad Institute Genomics Platform"/>
            <consortium name="The Broad Institute Genome Sequencing Center for Infectious Disease"/>
            <person name="Wu L."/>
            <person name="Ma J."/>
        </authorList>
    </citation>
    <scope>NUCLEOTIDE SEQUENCE [LARGE SCALE GENOMIC DNA]</scope>
    <source>
        <strain evidence="3">NBRC 111756</strain>
    </source>
</reference>
<comment type="caution">
    <text evidence="2">The sequence shown here is derived from an EMBL/GenBank/DDBJ whole genome shotgun (WGS) entry which is preliminary data.</text>
</comment>
<dbReference type="InterPro" id="IPR001279">
    <property type="entry name" value="Metallo-B-lactamas"/>
</dbReference>
<evidence type="ECO:0000313" key="3">
    <source>
        <dbReference type="Proteomes" id="UP001596422"/>
    </source>
</evidence>
<gene>
    <name evidence="2" type="primary">phnP</name>
    <name evidence="2" type="ORF">ACFQDL_03330</name>
</gene>
<dbReference type="PANTHER" id="PTHR42663">
    <property type="entry name" value="HYDROLASE C777.06C-RELATED-RELATED"/>
    <property type="match status" value="1"/>
</dbReference>
<protein>
    <submittedName>
        <fullName evidence="2">Phosphonate metabolism protein PhnP</fullName>
        <ecNumber evidence="2">3.1.4.55</ecNumber>
    </submittedName>
</protein>
<dbReference type="EC" id="3.1.4.55" evidence="2"/>
<proteinExistence type="predicted"/>
<evidence type="ECO:0000259" key="1">
    <source>
        <dbReference type="Pfam" id="PF12706"/>
    </source>
</evidence>
<dbReference type="RefSeq" id="WP_379907813.1">
    <property type="nucleotide sequence ID" value="NZ_JBHSWE010000001.1"/>
</dbReference>
<evidence type="ECO:0000313" key="2">
    <source>
        <dbReference type="EMBL" id="MFC6669238.1"/>
    </source>
</evidence>
<sequence length="254" mass="28951">MVELELLGTGDAGRVPLWGCECPACDRARLDERYRRRPCSAALHARDGITLIDAGSTDLAERFTFDEIRRIWLTHFHMDHVQGLFHLRWSERIERIPVYRPEDDKGADDLYKHPGVLSFQPPCRPFESRRFGAISVTPLPLNHSRPTQGLLIETAHTRLAWLTDTVGLPDETRDFLLGQPPLHWLVLDCSVPPQEIPPRNHNDLNQALTIHNILAPKRTLLTHVGQRLDTWLMEHPGELPEDVTIATDGMRIGL</sequence>
<organism evidence="2 3">
    <name type="scientific">Marinobacterium aestuariivivens</name>
    <dbReference type="NCBI Taxonomy" id="1698799"/>
    <lineage>
        <taxon>Bacteria</taxon>
        <taxon>Pseudomonadati</taxon>
        <taxon>Pseudomonadota</taxon>
        <taxon>Gammaproteobacteria</taxon>
        <taxon>Oceanospirillales</taxon>
        <taxon>Oceanospirillaceae</taxon>
        <taxon>Marinobacterium</taxon>
    </lineage>
</organism>
<dbReference type="Gene3D" id="3.60.15.10">
    <property type="entry name" value="Ribonuclease Z/Hydroxyacylglutathione hydrolase-like"/>
    <property type="match status" value="1"/>
</dbReference>
<dbReference type="InterPro" id="IPR035682">
    <property type="entry name" value="PhnP_MBL"/>
</dbReference>
<dbReference type="SUPFAM" id="SSF56281">
    <property type="entry name" value="Metallo-hydrolase/oxidoreductase"/>
    <property type="match status" value="1"/>
</dbReference>
<dbReference type="EMBL" id="JBHSWE010000001">
    <property type="protein sequence ID" value="MFC6669238.1"/>
    <property type="molecule type" value="Genomic_DNA"/>
</dbReference>
<dbReference type="NCBIfam" id="TIGR03307">
    <property type="entry name" value="PhnP"/>
    <property type="match status" value="1"/>
</dbReference>
<dbReference type="InterPro" id="IPR036866">
    <property type="entry name" value="RibonucZ/Hydroxyglut_hydro"/>
</dbReference>
<dbReference type="GO" id="GO:0103043">
    <property type="term" value="F:phosphoribosyl 1,2-cyclic phosphate phosphodiesterase activity"/>
    <property type="evidence" value="ECO:0007669"/>
    <property type="project" value="UniProtKB-EC"/>
</dbReference>
<dbReference type="InterPro" id="IPR017693">
    <property type="entry name" value="Phosphonate_metab_PhnP"/>
</dbReference>
<accession>A0ABW1ZVM6</accession>